<dbReference type="Proteomes" id="UP000503462">
    <property type="component" value="Chromosome 3"/>
</dbReference>
<keyword evidence="2" id="KW-0812">Transmembrane</keyword>
<dbReference type="PANTHER" id="PTHR33604:SF3">
    <property type="entry name" value="OSJNBA0004B13.7 PROTEIN"/>
    <property type="match status" value="1"/>
</dbReference>
<organism evidence="3 4">
    <name type="scientific">Peltaster fructicola</name>
    <dbReference type="NCBI Taxonomy" id="286661"/>
    <lineage>
        <taxon>Eukaryota</taxon>
        <taxon>Fungi</taxon>
        <taxon>Dikarya</taxon>
        <taxon>Ascomycota</taxon>
        <taxon>Pezizomycotina</taxon>
        <taxon>Dothideomycetes</taxon>
        <taxon>Dothideomycetes incertae sedis</taxon>
        <taxon>Peltaster</taxon>
    </lineage>
</organism>
<dbReference type="PANTHER" id="PTHR33604">
    <property type="entry name" value="OSJNBA0004B13.7 PROTEIN"/>
    <property type="match status" value="1"/>
</dbReference>
<feature type="transmembrane region" description="Helical" evidence="2">
    <location>
        <begin position="43"/>
        <end position="61"/>
    </location>
</feature>
<evidence type="ECO:0000313" key="3">
    <source>
        <dbReference type="EMBL" id="QIW99755.1"/>
    </source>
</evidence>
<proteinExistence type="predicted"/>
<keyword evidence="4" id="KW-1185">Reference proteome</keyword>
<reference evidence="3 4" key="1">
    <citation type="journal article" date="2016" name="Sci. Rep.">
        <title>Peltaster fructicola genome reveals evolution from an invasive phytopathogen to an ectophytic parasite.</title>
        <authorList>
            <person name="Xu C."/>
            <person name="Chen H."/>
            <person name="Gleason M.L."/>
            <person name="Xu J.R."/>
            <person name="Liu H."/>
            <person name="Zhang R."/>
            <person name="Sun G."/>
        </authorList>
    </citation>
    <scope>NUCLEOTIDE SEQUENCE [LARGE SCALE GENOMIC DNA]</scope>
    <source>
        <strain evidence="3 4">LNHT1506</strain>
    </source>
</reference>
<evidence type="ECO:0008006" key="5">
    <source>
        <dbReference type="Google" id="ProtNLM"/>
    </source>
</evidence>
<feature type="region of interest" description="Disordered" evidence="1">
    <location>
        <begin position="79"/>
        <end position="108"/>
    </location>
</feature>
<evidence type="ECO:0000256" key="2">
    <source>
        <dbReference type="SAM" id="Phobius"/>
    </source>
</evidence>
<keyword evidence="2" id="KW-1133">Transmembrane helix</keyword>
<evidence type="ECO:0000256" key="1">
    <source>
        <dbReference type="SAM" id="MobiDB-lite"/>
    </source>
</evidence>
<dbReference type="EMBL" id="CP051141">
    <property type="protein sequence ID" value="QIW99755.1"/>
    <property type="molecule type" value="Genomic_DNA"/>
</dbReference>
<evidence type="ECO:0000313" key="4">
    <source>
        <dbReference type="Proteomes" id="UP000503462"/>
    </source>
</evidence>
<dbReference type="AlphaFoldDB" id="A0A6H0XYK2"/>
<feature type="compositionally biased region" description="Polar residues" evidence="1">
    <location>
        <begin position="86"/>
        <end position="100"/>
    </location>
</feature>
<keyword evidence="2" id="KW-0472">Membrane</keyword>
<name>A0A6H0XYK2_9PEZI</name>
<dbReference type="OrthoDB" id="5397682at2759"/>
<accession>A0A6H0XYK2</accession>
<protein>
    <recommendedName>
        <fullName evidence="5">Glycosyltransferase 2</fullName>
    </recommendedName>
</protein>
<gene>
    <name evidence="3" type="ORF">AMS68_005273</name>
</gene>
<sequence length="690" mass="78245">MLLHSRVYTKDEELGKRDDDFKPRRQDSMTQQINPLRWRRRRLFGIVGAFVLVYLFIKIIPTNFDPVLERPVIRQQPPVLAKEPATTATHTSEVYNSTPTNAPPRADSDEAKILGNRYFDGMVKFYHLAETLTTVTASGKDPATNRNVLFAASSMKSLANLLPMACEMAAQEHNWVHVALMGRVDLSIEEIKRINSLDNDQCKAVLFHDARPDFCEYSTDMRHEAAVSGGLTHIKSHMAPHAIIVDNENAEDGTFARAIKRRAKELFIPFIEIPEGSYDSFKFITKLDYASLGHWHTPTIEIVMQTQQESVGSFIRLLRTLGAADYTGIRLPKLTINLATSIQPALRTFLNNFKWPPRYEPATRDVDSVTIRHQVQSQQPSSEQAALRVVESFYPASPDHHVLLLSPQIELSPQYMLYLHYTILRYKYAVTRTRGIGELLGIALDIPSFQVGEKPFVVPQGVAEDETLFLYGVPSSSSLLVFGDKWSVFHSYLTHRITATRTGKATKQEKLLSETEPAWTEYLLELVRARGWTVLYPSRSFATVHNELAQVPEEYIKENRAPEIGETNLEEPFLTEPNTPVLQDHKENQLSNPTTPLHDTLPQNGRLEDLVNLPYVSHMGQRVRWDDAQDAKNEYLPDFRHTIGGCSQSEAARPRILQADRADDLFCMPSVEMIFDTALEEQGRAHPLAT</sequence>